<name>A0A368HMG9_9GAMM</name>
<sequence>MRAAGRVTSAGPASSVPEITAPFDRRQGHPHRVGNCEARSIRSAIFGQPQRKAVAHESRHPGRRHMMHEAHDNVRCTHTGGADTVAILLSTYNGEAYLADQLASLERQTYPYWRLIWRDDGSSDRTRALMSEFGARVGKARCHELTAPSGRLGVLESYMTLVRAAQGYPFVAFADQDDVWLPEKLARAAHVLHGITDRPALYCGRQRLVDRDLRPLRASPAFCADLPFPAALAQNIATGCTILLNRLAADIIARSRPPKISLHDWWSYIVVSAHGGPVFFDQEPYILYRQHPHNTIGCASIATRIRRMLHKKPSQVLQAIDAHAQALQDSIPTLPPETADKLKRLRATLRMPYMTRLAFALKLDLRRQSWTESVLMALRTTTARLP</sequence>
<evidence type="ECO:0000256" key="2">
    <source>
        <dbReference type="ARBA" id="ARBA00022676"/>
    </source>
</evidence>
<evidence type="ECO:0000256" key="3">
    <source>
        <dbReference type="ARBA" id="ARBA00022679"/>
    </source>
</evidence>
<reference evidence="6 7" key="1">
    <citation type="submission" date="2018-02" db="EMBL/GenBank/DDBJ databases">
        <title>Insights into the biology of acidophilic members of the Acidiferrobacteraceae family derived from comparative genomic analyses.</title>
        <authorList>
            <person name="Issotta F."/>
            <person name="Thyssen C."/>
            <person name="Mena C."/>
            <person name="Moya A."/>
            <person name="Bellenberg S."/>
            <person name="Sproer C."/>
            <person name="Covarrubias P.C."/>
            <person name="Sand W."/>
            <person name="Quatrini R."/>
            <person name="Vera M."/>
        </authorList>
    </citation>
    <scope>NUCLEOTIDE SEQUENCE [LARGE SCALE GENOMIC DNA]</scope>
    <source>
        <strain evidence="7">m-1</strain>
    </source>
</reference>
<dbReference type="PANTHER" id="PTHR43685">
    <property type="entry name" value="GLYCOSYLTRANSFERASE"/>
    <property type="match status" value="1"/>
</dbReference>
<dbReference type="Proteomes" id="UP000253250">
    <property type="component" value="Unassembled WGS sequence"/>
</dbReference>
<dbReference type="Gene3D" id="3.90.550.10">
    <property type="entry name" value="Spore Coat Polysaccharide Biosynthesis Protein SpsA, Chain A"/>
    <property type="match status" value="1"/>
</dbReference>
<keyword evidence="2" id="KW-0328">Glycosyltransferase</keyword>
<keyword evidence="3 6" id="KW-0808">Transferase</keyword>
<keyword evidence="7" id="KW-1185">Reference proteome</keyword>
<dbReference type="GO" id="GO:0016757">
    <property type="term" value="F:glycosyltransferase activity"/>
    <property type="evidence" value="ECO:0007669"/>
    <property type="project" value="UniProtKB-KW"/>
</dbReference>
<dbReference type="AlphaFoldDB" id="A0A368HMG9"/>
<protein>
    <submittedName>
        <fullName evidence="6">Glycosyl transferase</fullName>
    </submittedName>
</protein>
<dbReference type="SUPFAM" id="SSF53448">
    <property type="entry name" value="Nucleotide-diphospho-sugar transferases"/>
    <property type="match status" value="1"/>
</dbReference>
<dbReference type="EMBL" id="PSYR01000001">
    <property type="protein sequence ID" value="RCN59235.1"/>
    <property type="molecule type" value="Genomic_DNA"/>
</dbReference>
<evidence type="ECO:0000259" key="5">
    <source>
        <dbReference type="Pfam" id="PF00535"/>
    </source>
</evidence>
<evidence type="ECO:0000313" key="7">
    <source>
        <dbReference type="Proteomes" id="UP000253250"/>
    </source>
</evidence>
<gene>
    <name evidence="6" type="ORF">C4900_05885</name>
</gene>
<dbReference type="PANTHER" id="PTHR43685:SF5">
    <property type="entry name" value="GLYCOSYLTRANSFERASE EPSE-RELATED"/>
    <property type="match status" value="1"/>
</dbReference>
<feature type="region of interest" description="Disordered" evidence="4">
    <location>
        <begin position="1"/>
        <end position="32"/>
    </location>
</feature>
<dbReference type="InterPro" id="IPR050834">
    <property type="entry name" value="Glycosyltransf_2"/>
</dbReference>
<proteinExistence type="inferred from homology"/>
<evidence type="ECO:0000313" key="6">
    <source>
        <dbReference type="EMBL" id="RCN59235.1"/>
    </source>
</evidence>
<dbReference type="InterPro" id="IPR029044">
    <property type="entry name" value="Nucleotide-diphossugar_trans"/>
</dbReference>
<dbReference type="OrthoDB" id="9802649at2"/>
<dbReference type="InterPro" id="IPR001173">
    <property type="entry name" value="Glyco_trans_2-like"/>
</dbReference>
<feature type="domain" description="Glycosyltransferase 2-like" evidence="5">
    <location>
        <begin position="87"/>
        <end position="191"/>
    </location>
</feature>
<organism evidence="6 7">
    <name type="scientific">Acidiferrobacter thiooxydans</name>
    <dbReference type="NCBI Taxonomy" id="163359"/>
    <lineage>
        <taxon>Bacteria</taxon>
        <taxon>Pseudomonadati</taxon>
        <taxon>Pseudomonadota</taxon>
        <taxon>Gammaproteobacteria</taxon>
        <taxon>Acidiferrobacterales</taxon>
        <taxon>Acidiferrobacteraceae</taxon>
        <taxon>Acidiferrobacter</taxon>
    </lineage>
</organism>
<evidence type="ECO:0000256" key="1">
    <source>
        <dbReference type="ARBA" id="ARBA00006739"/>
    </source>
</evidence>
<accession>A0A368HMG9</accession>
<evidence type="ECO:0000256" key="4">
    <source>
        <dbReference type="SAM" id="MobiDB-lite"/>
    </source>
</evidence>
<dbReference type="CDD" id="cd04196">
    <property type="entry name" value="GT_2_like_d"/>
    <property type="match status" value="1"/>
</dbReference>
<comment type="similarity">
    <text evidence="1">Belongs to the glycosyltransferase 2 family.</text>
</comment>
<dbReference type="Pfam" id="PF00535">
    <property type="entry name" value="Glycos_transf_2"/>
    <property type="match status" value="1"/>
</dbReference>
<comment type="caution">
    <text evidence="6">The sequence shown here is derived from an EMBL/GenBank/DDBJ whole genome shotgun (WGS) entry which is preliminary data.</text>
</comment>